<dbReference type="Proteomes" id="UP000424462">
    <property type="component" value="Chromosome"/>
</dbReference>
<dbReference type="RefSeq" id="WP_156230408.1">
    <property type="nucleotide sequence ID" value="NZ_CP046455.1"/>
</dbReference>
<evidence type="ECO:0000313" key="1">
    <source>
        <dbReference type="EMBL" id="QGU06835.1"/>
    </source>
</evidence>
<name>A0A6B8W6A0_9CORY</name>
<evidence type="ECO:0000313" key="2">
    <source>
        <dbReference type="Proteomes" id="UP000424462"/>
    </source>
</evidence>
<dbReference type="EMBL" id="CP046455">
    <property type="protein sequence ID" value="QGU06835.1"/>
    <property type="molecule type" value="Genomic_DNA"/>
</dbReference>
<accession>A0A6B8W6A0</accession>
<keyword evidence="2" id="KW-1185">Reference proteome</keyword>
<dbReference type="KEGG" id="cok:COCCU_04435"/>
<gene>
    <name evidence="1" type="ORF">COCCU_04435</name>
</gene>
<proteinExistence type="predicted"/>
<organism evidence="1 2">
    <name type="scientific">Corynebacterium occultum</name>
    <dbReference type="NCBI Taxonomy" id="2675219"/>
    <lineage>
        <taxon>Bacteria</taxon>
        <taxon>Bacillati</taxon>
        <taxon>Actinomycetota</taxon>
        <taxon>Actinomycetes</taxon>
        <taxon>Mycobacteriales</taxon>
        <taxon>Corynebacteriaceae</taxon>
        <taxon>Corynebacterium</taxon>
    </lineage>
</organism>
<reference evidence="1 2" key="1">
    <citation type="submission" date="2019-11" db="EMBL/GenBank/DDBJ databases">
        <title>Complete genome sequence of Corynebacterium kalinowskii 1959, a novel Corynebacterium species isolated from soil of a small paddock in Vilsendorf, Germany.</title>
        <authorList>
            <person name="Schaffert L."/>
            <person name="Ruwe M."/>
            <person name="Milse J."/>
            <person name="Hanuschka K."/>
            <person name="Ortseifen V."/>
            <person name="Droste J."/>
            <person name="Brandt D."/>
            <person name="Schlueter L."/>
            <person name="Kutter Y."/>
            <person name="Vinke S."/>
            <person name="Viehoefer P."/>
            <person name="Jacob L."/>
            <person name="Luebke N.-C."/>
            <person name="Schulte-Berndt E."/>
            <person name="Hain C."/>
            <person name="Linder M."/>
            <person name="Schmidt P."/>
            <person name="Wollenschlaeger L."/>
            <person name="Luttermann T."/>
            <person name="Thieme E."/>
            <person name="Hassa J."/>
            <person name="Haak M."/>
            <person name="Wittchen M."/>
            <person name="Mentz A."/>
            <person name="Persicke M."/>
            <person name="Busche T."/>
            <person name="Ruckert C."/>
        </authorList>
    </citation>
    <scope>NUCLEOTIDE SEQUENCE [LARGE SCALE GENOMIC DNA]</scope>
    <source>
        <strain evidence="1 2">2039</strain>
    </source>
</reference>
<dbReference type="AlphaFoldDB" id="A0A6B8W6A0"/>
<protein>
    <submittedName>
        <fullName evidence="1">Uncharacterized protein</fullName>
    </submittedName>
</protein>
<sequence>MSYTYISKTPVRHTYPYGRHDLEVPFAPVAELRESLAQAFREVEECRRVVVVIGEGDLDAIRTCEDAGMSYSLDVQLPDGREVSLMVQEPDWVTSQSTDITDLELT</sequence>